<dbReference type="InterPro" id="IPR036959">
    <property type="entry name" value="Peptidase_C12_UCH_sf"/>
</dbReference>
<evidence type="ECO:0000256" key="6">
    <source>
        <dbReference type="ARBA" id="ARBA00022801"/>
    </source>
</evidence>
<dbReference type="SUPFAM" id="SSF54001">
    <property type="entry name" value="Cysteine proteinases"/>
    <property type="match status" value="1"/>
</dbReference>
<feature type="active site" description="Proton donor" evidence="10">
    <location>
        <position position="202"/>
    </location>
</feature>
<keyword evidence="13" id="KW-1185">Reference proteome</keyword>
<comment type="catalytic activity">
    <reaction evidence="1 10 11">
        <text>Thiol-dependent hydrolysis of ester, thioester, amide, peptide and isopeptide bonds formed by the C-terminal Gly of ubiquitin (a 76-residue protein attached to proteins as an intracellular targeting signal).</text>
        <dbReference type="EC" id="3.4.19.12"/>
    </reaction>
</comment>
<dbReference type="AlphaFoldDB" id="A0A5S6QX68"/>
<dbReference type="InterPro" id="IPR038765">
    <property type="entry name" value="Papain-like_cys_pep_sf"/>
</dbReference>
<keyword evidence="7 10" id="KW-0788">Thiol protease</keyword>
<dbReference type="STRING" id="70415.A0A5S6QX68"/>
<dbReference type="PRINTS" id="PR00707">
    <property type="entry name" value="UBCTHYDRLASE"/>
</dbReference>
<evidence type="ECO:0000313" key="14">
    <source>
        <dbReference type="WBParaSite" id="TMUE_3000011718.1"/>
    </source>
</evidence>
<feature type="active site" description="Nucleophile" evidence="10">
    <location>
        <position position="130"/>
    </location>
</feature>
<reference evidence="14" key="1">
    <citation type="submission" date="2019-12" db="UniProtKB">
        <authorList>
            <consortium name="WormBaseParasite"/>
        </authorList>
    </citation>
    <scope>IDENTIFICATION</scope>
</reference>
<keyword evidence="4 10" id="KW-0645">Protease</keyword>
<sequence length="266" mass="29065">MRSKYHRRTGQGCATIVSSELSVVVMPAVALSSDSQGEECWPPLESNPQVFNQVISQLANNNRLECYDIVSFDPADLAYLPPAVIAVLLLFPVTEKYEKSCSEAQDISLAEQRELPKDLFYMKQTVKNACGMVALLHALGNNPSFLGHSCLVADFVRSTKDKTPEQRGIAMASSPELAAIQSFAAKLGQSQAIDARENVLHHFVCFVSGSDAKLYELDGRKTSPLCCGSTKDGNFLAAALEQCRQFPQRCGEHVNYNAIAICALQE</sequence>
<dbReference type="PANTHER" id="PTHR10589">
    <property type="entry name" value="UBIQUITIN CARBOXYL-TERMINAL HYDROLASE"/>
    <property type="match status" value="1"/>
</dbReference>
<dbReference type="Proteomes" id="UP000046395">
    <property type="component" value="Unassembled WGS sequence"/>
</dbReference>
<evidence type="ECO:0000256" key="5">
    <source>
        <dbReference type="ARBA" id="ARBA00022786"/>
    </source>
</evidence>
<dbReference type="WBParaSite" id="TMUE_3000011718.1">
    <property type="protein sequence ID" value="TMUE_3000011718.1"/>
    <property type="gene ID" value="WBGene00290175"/>
</dbReference>
<evidence type="ECO:0000256" key="7">
    <source>
        <dbReference type="ARBA" id="ARBA00022807"/>
    </source>
</evidence>
<dbReference type="FunFam" id="3.40.532.10:FF:000006">
    <property type="entry name" value="Ubiquitin carboxyl-terminal hydrolase"/>
    <property type="match status" value="1"/>
</dbReference>
<comment type="similarity">
    <text evidence="2 10 11">Belongs to the peptidase C12 family.</text>
</comment>
<name>A0A5S6QX68_TRIMR</name>
<dbReference type="GO" id="GO:0005737">
    <property type="term" value="C:cytoplasm"/>
    <property type="evidence" value="ECO:0007669"/>
    <property type="project" value="TreeGrafter"/>
</dbReference>
<dbReference type="EC" id="3.4.19.12" evidence="3 11"/>
<keyword evidence="5 10" id="KW-0833">Ubl conjugation pathway</keyword>
<dbReference type="PANTHER" id="PTHR10589:SF17">
    <property type="entry name" value="UBIQUITIN CARBOXYL-TERMINAL HYDROLASE"/>
    <property type="match status" value="1"/>
</dbReference>
<dbReference type="Pfam" id="PF01088">
    <property type="entry name" value="Peptidase_C12"/>
    <property type="match status" value="1"/>
</dbReference>
<evidence type="ECO:0000256" key="8">
    <source>
        <dbReference type="ARBA" id="ARBA00055560"/>
    </source>
</evidence>
<evidence type="ECO:0000256" key="4">
    <source>
        <dbReference type="ARBA" id="ARBA00022670"/>
    </source>
</evidence>
<proteinExistence type="inferred from homology"/>
<comment type="function">
    <text evidence="8">Ubiquitin-protein hydrolase is involved both in the processing of ubiquitin precursors and of ubiquitinated proteins. This enzyme is a thiol protease that recognizes and hydrolyzes a peptide bond at the C-terminal glycine of ubiquitin.</text>
</comment>
<evidence type="ECO:0000256" key="1">
    <source>
        <dbReference type="ARBA" id="ARBA00000707"/>
    </source>
</evidence>
<accession>A0A5S6QX68</accession>
<protein>
    <recommendedName>
        <fullName evidence="9 11">Ubiquitin carboxyl-terminal hydrolase</fullName>
        <ecNumber evidence="3 11">3.4.19.12</ecNumber>
    </recommendedName>
</protein>
<evidence type="ECO:0000256" key="11">
    <source>
        <dbReference type="RuleBase" id="RU361215"/>
    </source>
</evidence>
<evidence type="ECO:0000256" key="2">
    <source>
        <dbReference type="ARBA" id="ARBA00009326"/>
    </source>
</evidence>
<keyword evidence="6 10" id="KW-0378">Hydrolase</keyword>
<evidence type="ECO:0000256" key="9">
    <source>
        <dbReference type="ARBA" id="ARBA00073226"/>
    </source>
</evidence>
<feature type="site" description="Important for enzyme activity" evidence="10">
    <location>
        <position position="218"/>
    </location>
</feature>
<evidence type="ECO:0000313" key="13">
    <source>
        <dbReference type="Proteomes" id="UP000046395"/>
    </source>
</evidence>
<evidence type="ECO:0000256" key="3">
    <source>
        <dbReference type="ARBA" id="ARBA00012759"/>
    </source>
</evidence>
<dbReference type="PROSITE" id="PS52048">
    <property type="entry name" value="UCH_DOMAIN"/>
    <property type="match status" value="1"/>
</dbReference>
<dbReference type="GO" id="GO:0006511">
    <property type="term" value="P:ubiquitin-dependent protein catabolic process"/>
    <property type="evidence" value="ECO:0007669"/>
    <property type="project" value="UniProtKB-UniRule"/>
</dbReference>
<dbReference type="InterPro" id="IPR001578">
    <property type="entry name" value="Peptidase_C12_UCH"/>
</dbReference>
<organism evidence="13 14">
    <name type="scientific">Trichuris muris</name>
    <name type="common">Mouse whipworm</name>
    <dbReference type="NCBI Taxonomy" id="70415"/>
    <lineage>
        <taxon>Eukaryota</taxon>
        <taxon>Metazoa</taxon>
        <taxon>Ecdysozoa</taxon>
        <taxon>Nematoda</taxon>
        <taxon>Enoplea</taxon>
        <taxon>Dorylaimia</taxon>
        <taxon>Trichinellida</taxon>
        <taxon>Trichuridae</taxon>
        <taxon>Trichuris</taxon>
    </lineage>
</organism>
<evidence type="ECO:0000259" key="12">
    <source>
        <dbReference type="PROSITE" id="PS52048"/>
    </source>
</evidence>
<feature type="site" description="Transition state stabilizer" evidence="10">
    <location>
        <position position="124"/>
    </location>
</feature>
<evidence type="ECO:0000256" key="10">
    <source>
        <dbReference type="PROSITE-ProRule" id="PRU01393"/>
    </source>
</evidence>
<dbReference type="GO" id="GO:0004843">
    <property type="term" value="F:cysteine-type deubiquitinase activity"/>
    <property type="evidence" value="ECO:0007669"/>
    <property type="project" value="UniProtKB-UniRule"/>
</dbReference>
<dbReference type="GO" id="GO:0016579">
    <property type="term" value="P:protein deubiquitination"/>
    <property type="evidence" value="ECO:0007669"/>
    <property type="project" value="TreeGrafter"/>
</dbReference>
<dbReference type="Gene3D" id="3.40.532.10">
    <property type="entry name" value="Peptidase C12, ubiquitin carboxyl-terminal hydrolase"/>
    <property type="match status" value="1"/>
</dbReference>
<feature type="domain" description="UCH catalytic" evidence="12">
    <location>
        <begin position="40"/>
        <end position="263"/>
    </location>
</feature>